<dbReference type="Proteomes" id="UP000694864">
    <property type="component" value="Chromosome 7"/>
</dbReference>
<reference evidence="6" key="1">
    <citation type="journal article" date="2014" name="Nat. Commun.">
        <title>The emerging biofuel crop Camelina sativa retains a highly undifferentiated hexaploid genome structure.</title>
        <authorList>
            <person name="Kagale S."/>
            <person name="Koh C."/>
            <person name="Nixon J."/>
            <person name="Bollina V."/>
            <person name="Clarke W.E."/>
            <person name="Tuteja R."/>
            <person name="Spillane C."/>
            <person name="Robinson S.J."/>
            <person name="Links M.G."/>
            <person name="Clarke C."/>
            <person name="Higgins E.E."/>
            <person name="Huebert T."/>
            <person name="Sharpe A.G."/>
            <person name="Parkin I.A."/>
        </authorList>
    </citation>
    <scope>NUCLEOTIDE SEQUENCE [LARGE SCALE GENOMIC DNA]</scope>
    <source>
        <strain evidence="6">cv. DH55</strain>
    </source>
</reference>
<proteinExistence type="predicted"/>
<feature type="domain" description="VQ" evidence="5">
    <location>
        <begin position="38"/>
        <end position="61"/>
    </location>
</feature>
<feature type="region of interest" description="Disordered" evidence="4">
    <location>
        <begin position="142"/>
        <end position="200"/>
    </location>
</feature>
<dbReference type="InterPro" id="IPR008889">
    <property type="entry name" value="VQ"/>
</dbReference>
<dbReference type="Pfam" id="PF05678">
    <property type="entry name" value="VQ"/>
    <property type="match status" value="1"/>
</dbReference>
<dbReference type="PANTHER" id="PTHR33402">
    <property type="entry name" value="VQ MOTIF-CONTAINING PROTEIN 11-LIKE"/>
    <property type="match status" value="1"/>
</dbReference>
<keyword evidence="3" id="KW-0539">Nucleus</keyword>
<dbReference type="RefSeq" id="XP_010413811.1">
    <property type="nucleotide sequence ID" value="XM_010415509.2"/>
</dbReference>
<feature type="region of interest" description="Disordered" evidence="4">
    <location>
        <begin position="1"/>
        <end position="40"/>
    </location>
</feature>
<comment type="subcellular location">
    <subcellularLocation>
        <location evidence="1">Nucleus</location>
    </subcellularLocation>
</comment>
<evidence type="ECO:0000259" key="5">
    <source>
        <dbReference type="Pfam" id="PF05678"/>
    </source>
</evidence>
<evidence type="ECO:0000256" key="1">
    <source>
        <dbReference type="ARBA" id="ARBA00004123"/>
    </source>
</evidence>
<dbReference type="PANTHER" id="PTHR33402:SF16">
    <property type="entry name" value="VQ MOTIF-CONTAINING PROTEIN 13-RELATED"/>
    <property type="match status" value="1"/>
</dbReference>
<sequence length="200" mass="22311">MLASMENSLGHRDDAQKKSPRSITTPTSTRRVKPSNKYQTTYIHTDVNSFKKVVQMLTGISKKPNTHKPDPRSSSSVHSIPPIKAVPNKKHSSSFRLYERRNSTKHALKINTTHSKLPKILSPSILNFPSLALSPNTPLMPDPFRGCGSLSHSPSDPKPSSDEEERAIKEKGFYFHPSPSTTPRDPVPRLLSLFPSPREP</sequence>
<name>A0ABM0SNG6_CAMSA</name>
<evidence type="ECO:0000256" key="4">
    <source>
        <dbReference type="SAM" id="MobiDB-lite"/>
    </source>
</evidence>
<feature type="region of interest" description="Disordered" evidence="4">
    <location>
        <begin position="61"/>
        <end position="93"/>
    </location>
</feature>
<dbReference type="InterPro" id="IPR039611">
    <property type="entry name" value="VQ_4/11/13/19/31/33"/>
</dbReference>
<protein>
    <submittedName>
        <fullName evidence="7">VQ motif-containing protein 13-like</fullName>
    </submittedName>
</protein>
<dbReference type="GeneID" id="104700061"/>
<reference evidence="7" key="2">
    <citation type="submission" date="2025-08" db="UniProtKB">
        <authorList>
            <consortium name="RefSeq"/>
        </authorList>
    </citation>
    <scope>IDENTIFICATION</scope>
    <source>
        <tissue evidence="7">Leaf</tissue>
    </source>
</reference>
<evidence type="ECO:0000313" key="6">
    <source>
        <dbReference type="Proteomes" id="UP000694864"/>
    </source>
</evidence>
<gene>
    <name evidence="7" type="primary">LOC104700061</name>
</gene>
<evidence type="ECO:0000256" key="2">
    <source>
        <dbReference type="ARBA" id="ARBA00022553"/>
    </source>
</evidence>
<accession>A0ABM0SNG6</accession>
<keyword evidence="6" id="KW-1185">Reference proteome</keyword>
<evidence type="ECO:0000313" key="7">
    <source>
        <dbReference type="RefSeq" id="XP_010413811.1"/>
    </source>
</evidence>
<organism evidence="6 7">
    <name type="scientific">Camelina sativa</name>
    <name type="common">False flax</name>
    <name type="synonym">Myagrum sativum</name>
    <dbReference type="NCBI Taxonomy" id="90675"/>
    <lineage>
        <taxon>Eukaryota</taxon>
        <taxon>Viridiplantae</taxon>
        <taxon>Streptophyta</taxon>
        <taxon>Embryophyta</taxon>
        <taxon>Tracheophyta</taxon>
        <taxon>Spermatophyta</taxon>
        <taxon>Magnoliopsida</taxon>
        <taxon>eudicotyledons</taxon>
        <taxon>Gunneridae</taxon>
        <taxon>Pentapetalae</taxon>
        <taxon>rosids</taxon>
        <taxon>malvids</taxon>
        <taxon>Brassicales</taxon>
        <taxon>Brassicaceae</taxon>
        <taxon>Camelineae</taxon>
        <taxon>Camelina</taxon>
    </lineage>
</organism>
<keyword evidence="2" id="KW-0597">Phosphoprotein</keyword>
<evidence type="ECO:0000256" key="3">
    <source>
        <dbReference type="ARBA" id="ARBA00023242"/>
    </source>
</evidence>